<dbReference type="Proteomes" id="UP000000537">
    <property type="component" value="Chromosome II"/>
</dbReference>
<organism evidence="2 3">
    <name type="scientific">Aliivibrio fischeri (strain ATCC 700601 / ES114)</name>
    <name type="common">Vibrio fischeri</name>
    <dbReference type="NCBI Taxonomy" id="312309"/>
    <lineage>
        <taxon>Bacteria</taxon>
        <taxon>Pseudomonadati</taxon>
        <taxon>Pseudomonadota</taxon>
        <taxon>Gammaproteobacteria</taxon>
        <taxon>Vibrionales</taxon>
        <taxon>Vibrionaceae</taxon>
        <taxon>Aliivibrio</taxon>
    </lineage>
</organism>
<evidence type="ECO:0000256" key="1">
    <source>
        <dbReference type="SAM" id="SignalP"/>
    </source>
</evidence>
<evidence type="ECO:0000313" key="3">
    <source>
        <dbReference type="Proteomes" id="UP000000537"/>
    </source>
</evidence>
<dbReference type="RefSeq" id="WP_011263695.1">
    <property type="nucleotide sequence ID" value="NC_006841.2"/>
</dbReference>
<keyword evidence="3" id="KW-1185">Reference proteome</keyword>
<dbReference type="AlphaFoldDB" id="Q5DZ48"/>
<feature type="signal peptide" evidence="1">
    <location>
        <begin position="1"/>
        <end position="19"/>
    </location>
</feature>
<reference evidence="2 3" key="1">
    <citation type="journal article" date="2005" name="Proc. Natl. Acad. Sci. U.S.A.">
        <title>Complete genome sequence of Vibrio fischeri: a symbiotic bacterium with pathogenic congeners.</title>
        <authorList>
            <person name="Ruby E.G."/>
            <person name="Urbanowski M."/>
            <person name="Campbell J."/>
            <person name="Dunn A."/>
            <person name="Faini M."/>
            <person name="Gunsalus R."/>
            <person name="Lostroh P."/>
            <person name="Lupp C."/>
            <person name="McCann J."/>
            <person name="Millikan D."/>
            <person name="Schaefer A."/>
            <person name="Stabb E."/>
            <person name="Stevens A."/>
            <person name="Visick K."/>
            <person name="Whistler C."/>
            <person name="Greenberg E.P."/>
        </authorList>
    </citation>
    <scope>NUCLEOTIDE SEQUENCE [LARGE SCALE GENOMIC DNA]</scope>
    <source>
        <strain evidence="3">ATCC 700601 / ES114</strain>
    </source>
</reference>
<reference evidence="2 3" key="2">
    <citation type="journal article" date="2008" name="BMC Genomics">
        <title>Comparative genomics-based investigation of resequencing targets in Vibrio fischeri: focus on point miscalls and artefactual expansions.</title>
        <authorList>
            <person name="Mandel M.J."/>
            <person name="Stabb E.V."/>
            <person name="Ruby E.G."/>
        </authorList>
    </citation>
    <scope>NUCLEOTIDE SEQUENCE [LARGE SCALE GENOMIC DNA]</scope>
    <source>
        <strain evidence="3">ATCC 700601 / ES114</strain>
    </source>
</reference>
<sequence>MKKLILLLLIFSFNTYSMTCLESVSEDPHIRRELHEEAQKKAQEAMELRIGKKMTMPYVDSDGHRADLNLMIINIEENWCNEFSSLYSSYYNFYLANRYVFNKEKNLIHYYIFSGY</sequence>
<dbReference type="HOGENOM" id="CLU_2095876_0_0_6"/>
<evidence type="ECO:0000313" key="2">
    <source>
        <dbReference type="EMBL" id="AAW87948.1"/>
    </source>
</evidence>
<dbReference type="GeneID" id="54166196"/>
<dbReference type="EMBL" id="CP000021">
    <property type="protein sequence ID" value="AAW87948.1"/>
    <property type="molecule type" value="Genomic_DNA"/>
</dbReference>
<name>Q5DZ48_ALIF1</name>
<dbReference type="EnsemblBacteria" id="AAW87948">
    <property type="protein sequence ID" value="AAW87948"/>
    <property type="gene ID" value="VF_A0878"/>
</dbReference>
<gene>
    <name evidence="2" type="ordered locus">VF_A0878</name>
</gene>
<dbReference type="KEGG" id="vfi:VF_A0878"/>
<feature type="chain" id="PRO_5004255307" evidence="1">
    <location>
        <begin position="20"/>
        <end position="116"/>
    </location>
</feature>
<keyword evidence="1" id="KW-0732">Signal</keyword>
<accession>Q5DZ48</accession>
<proteinExistence type="predicted"/>
<protein>
    <submittedName>
        <fullName evidence="2">Uncharacterized protein</fullName>
    </submittedName>
</protein>